<organism evidence="1 3">
    <name type="scientific">Streptomyces phage Faust</name>
    <dbReference type="NCBI Taxonomy" id="2767565"/>
    <lineage>
        <taxon>Viruses</taxon>
        <taxon>Duplodnaviria</taxon>
        <taxon>Heunggongvirae</taxon>
        <taxon>Uroviricota</taxon>
        <taxon>Caudoviricetes</taxon>
        <taxon>Stanwilliamsviridae</taxon>
        <taxon>Loccivirinae</taxon>
        <taxon>Faustvirus</taxon>
        <taxon>Faustvirus faust</taxon>
    </lineage>
</organism>
<dbReference type="RefSeq" id="YP_010651614.1">
    <property type="nucleotide sequence ID" value="NC_070783.1"/>
</dbReference>
<evidence type="ECO:0000313" key="3">
    <source>
        <dbReference type="Proteomes" id="UP000516151"/>
    </source>
</evidence>
<evidence type="ECO:0000313" key="1">
    <source>
        <dbReference type="EMBL" id="QNN99107.1"/>
    </source>
</evidence>
<name>A0A7G9UYK2_9CAUD</name>
<evidence type="ECO:0000313" key="2">
    <source>
        <dbReference type="EMBL" id="QNN99345.1"/>
    </source>
</evidence>
<dbReference type="KEGG" id="vg:77927569"/>
<sequence length="97" mass="10689">MAIALQYMDRPNSKGGAVYGGYCINDGTNTVFIETKGQDNLVPVYRWLGNGTVNVGRDYMRDNPPLSMPTVVLNAQQYNALVTTLPTDTQRAFKKGD</sequence>
<proteinExistence type="predicted"/>
<protein>
    <submittedName>
        <fullName evidence="1">Uncharacterized protein</fullName>
    </submittedName>
</protein>
<gene>
    <name evidence="1" type="primary">1</name>
    <name evidence="2" type="synonym">273</name>
    <name evidence="1" type="ORF">SEA_FAUST_1</name>
    <name evidence="2" type="ORF">SEA_FAUST_273</name>
</gene>
<dbReference type="EMBL" id="MT684598">
    <property type="protein sequence ID" value="QNN99107.1"/>
    <property type="molecule type" value="Genomic_DNA"/>
</dbReference>
<dbReference type="GeneID" id="77927569"/>
<reference evidence="1 3" key="1">
    <citation type="submission" date="2020-06" db="EMBL/GenBank/DDBJ databases">
        <authorList>
            <person name="Arora M.N."/>
            <person name="Dalling M.T."/>
            <person name="Dawson S.P.M."/>
            <person name="Elia S.N."/>
            <person name="Burke B."/>
            <person name="Shaffer C.D."/>
            <person name="Weston-Hafer K.A."/>
            <person name="Garlena R.A."/>
            <person name="Russell D.A."/>
            <person name="Pope W.H."/>
            <person name="Jacobs-Sera D."/>
            <person name="Hatfull G.F."/>
        </authorList>
    </citation>
    <scope>NUCLEOTIDE SEQUENCE [LARGE SCALE GENOMIC DNA]</scope>
</reference>
<keyword evidence="3" id="KW-1185">Reference proteome</keyword>
<dbReference type="Proteomes" id="UP000516151">
    <property type="component" value="Segment"/>
</dbReference>
<dbReference type="EMBL" id="MT684598">
    <property type="protein sequence ID" value="QNN99345.1"/>
    <property type="molecule type" value="Genomic_DNA"/>
</dbReference>
<accession>A0A7G9UYK2</accession>